<keyword evidence="5 8" id="KW-0238">DNA-binding</keyword>
<sequence length="211" mass="24598">MHTSPDETGKVMRKNKSAALRKPDILESYYQVLIQEGLEGTSISKIASRIGIHPSLIIHYFKNKENLKIELVDLLIEKYESPSMINFDHIEDDEEHFDSLISMIFSLQWSRTVDPSVHFGFYYLSLRNEKILERFRVMFKWLRDYLREKLVYFNAKGVINVKDEKKAADYIVTLMEGLEIHNQFLADGKPFEDFAQVAQKALVSALKNGEF</sequence>
<feature type="DNA-binding region" description="H-T-H motif" evidence="8">
    <location>
        <begin position="42"/>
        <end position="61"/>
    </location>
</feature>
<dbReference type="InterPro" id="IPR036271">
    <property type="entry name" value="Tet_transcr_reg_TetR-rel_C_sf"/>
</dbReference>
<dbReference type="PROSITE" id="PS50977">
    <property type="entry name" value="HTH_TETR_2"/>
    <property type="match status" value="1"/>
</dbReference>
<comment type="subunit">
    <text evidence="2">Homodimer.</text>
</comment>
<feature type="domain" description="HTH tetR-type" evidence="9">
    <location>
        <begin position="19"/>
        <end position="79"/>
    </location>
</feature>
<dbReference type="SUPFAM" id="SSF48498">
    <property type="entry name" value="Tetracyclin repressor-like, C-terminal domain"/>
    <property type="match status" value="1"/>
</dbReference>
<accession>A0A5K7YS08</accession>
<dbReference type="PANTHER" id="PTHR47506:SF6">
    <property type="entry name" value="HTH-TYPE TRANSCRIPTIONAL REPRESSOR NEMR"/>
    <property type="match status" value="1"/>
</dbReference>
<evidence type="ECO:0000313" key="10">
    <source>
        <dbReference type="EMBL" id="BBO71140.1"/>
    </source>
</evidence>
<keyword evidence="6" id="KW-0804">Transcription</keyword>
<evidence type="ECO:0000256" key="4">
    <source>
        <dbReference type="ARBA" id="ARBA00023015"/>
    </source>
</evidence>
<dbReference type="Proteomes" id="UP000427906">
    <property type="component" value="Chromosome"/>
</dbReference>
<dbReference type="GO" id="GO:0003677">
    <property type="term" value="F:DNA binding"/>
    <property type="evidence" value="ECO:0007669"/>
    <property type="project" value="UniProtKB-UniRule"/>
</dbReference>
<dbReference type="Pfam" id="PF00440">
    <property type="entry name" value="TetR_N"/>
    <property type="match status" value="1"/>
</dbReference>
<name>A0A5K7YS08_9BACT</name>
<dbReference type="KEGG" id="dalk:DSCA_50700"/>
<dbReference type="Pfam" id="PF18665">
    <property type="entry name" value="TetR_C_37"/>
    <property type="match status" value="1"/>
</dbReference>
<evidence type="ECO:0000256" key="6">
    <source>
        <dbReference type="ARBA" id="ARBA00023163"/>
    </source>
</evidence>
<evidence type="ECO:0000256" key="1">
    <source>
        <dbReference type="ARBA" id="ARBA00002291"/>
    </source>
</evidence>
<organism evidence="10 11">
    <name type="scientific">Desulfosarcina alkanivorans</name>
    <dbReference type="NCBI Taxonomy" id="571177"/>
    <lineage>
        <taxon>Bacteria</taxon>
        <taxon>Pseudomonadati</taxon>
        <taxon>Thermodesulfobacteriota</taxon>
        <taxon>Desulfobacteria</taxon>
        <taxon>Desulfobacterales</taxon>
        <taxon>Desulfosarcinaceae</taxon>
        <taxon>Desulfosarcina</taxon>
    </lineage>
</organism>
<keyword evidence="4" id="KW-0805">Transcription regulation</keyword>
<dbReference type="SUPFAM" id="SSF46689">
    <property type="entry name" value="Homeodomain-like"/>
    <property type="match status" value="1"/>
</dbReference>
<evidence type="ECO:0000256" key="2">
    <source>
        <dbReference type="ARBA" id="ARBA00011738"/>
    </source>
</evidence>
<proteinExistence type="predicted"/>
<evidence type="ECO:0000313" key="11">
    <source>
        <dbReference type="Proteomes" id="UP000427906"/>
    </source>
</evidence>
<dbReference type="Gene3D" id="1.10.357.10">
    <property type="entry name" value="Tetracycline Repressor, domain 2"/>
    <property type="match status" value="1"/>
</dbReference>
<evidence type="ECO:0000256" key="8">
    <source>
        <dbReference type="PROSITE-ProRule" id="PRU00335"/>
    </source>
</evidence>
<reference evidence="10 11" key="1">
    <citation type="submission" date="2019-11" db="EMBL/GenBank/DDBJ databases">
        <title>Comparative genomics of hydrocarbon-degrading Desulfosarcina strains.</title>
        <authorList>
            <person name="Watanabe M."/>
            <person name="Kojima H."/>
            <person name="Fukui M."/>
        </authorList>
    </citation>
    <scope>NUCLEOTIDE SEQUENCE [LARGE SCALE GENOMIC DNA]</scope>
    <source>
        <strain evidence="10 11">PL12</strain>
    </source>
</reference>
<comment type="function">
    <text evidence="1">Represses transcription of the icaADBC operon necessary for biofilm production.</text>
</comment>
<evidence type="ECO:0000256" key="3">
    <source>
        <dbReference type="ARBA" id="ARBA00014341"/>
    </source>
</evidence>
<evidence type="ECO:0000259" key="9">
    <source>
        <dbReference type="PROSITE" id="PS50977"/>
    </source>
</evidence>
<gene>
    <name evidence="10" type="ORF">DSCA_50700</name>
</gene>
<dbReference type="InterPro" id="IPR009057">
    <property type="entry name" value="Homeodomain-like_sf"/>
</dbReference>
<dbReference type="InterPro" id="IPR001647">
    <property type="entry name" value="HTH_TetR"/>
</dbReference>
<keyword evidence="11" id="KW-1185">Reference proteome</keyword>
<evidence type="ECO:0000256" key="5">
    <source>
        <dbReference type="ARBA" id="ARBA00023125"/>
    </source>
</evidence>
<dbReference type="InterPro" id="IPR041646">
    <property type="entry name" value="IcaR_C"/>
</dbReference>
<dbReference type="AlphaFoldDB" id="A0A5K7YS08"/>
<protein>
    <recommendedName>
        <fullName evidence="3">Biofilm operon icaADBC HTH-type negative transcriptional regulator IcaR</fullName>
    </recommendedName>
    <alternativeName>
        <fullName evidence="7">Intercellular adhesion protein R</fullName>
    </alternativeName>
</protein>
<dbReference type="PANTHER" id="PTHR47506">
    <property type="entry name" value="TRANSCRIPTIONAL REGULATORY PROTEIN"/>
    <property type="match status" value="1"/>
</dbReference>
<evidence type="ECO:0000256" key="7">
    <source>
        <dbReference type="ARBA" id="ARBA00030200"/>
    </source>
</evidence>
<dbReference type="EMBL" id="AP021874">
    <property type="protein sequence ID" value="BBO71140.1"/>
    <property type="molecule type" value="Genomic_DNA"/>
</dbReference>